<evidence type="ECO:0000313" key="9">
    <source>
        <dbReference type="EMBL" id="OON20319.1"/>
    </source>
</evidence>
<dbReference type="GO" id="GO:0005524">
    <property type="term" value="F:ATP binding"/>
    <property type="evidence" value="ECO:0007669"/>
    <property type="project" value="UniProtKB-KW"/>
</dbReference>
<keyword evidence="6" id="KW-0067">ATP-binding</keyword>
<evidence type="ECO:0000259" key="8">
    <source>
        <dbReference type="SMART" id="SM00285"/>
    </source>
</evidence>
<dbReference type="InterPro" id="IPR033923">
    <property type="entry name" value="PAK_BD"/>
</dbReference>
<feature type="compositionally biased region" description="Basic residues" evidence="7">
    <location>
        <begin position="76"/>
        <end position="86"/>
    </location>
</feature>
<dbReference type="Gene3D" id="3.90.810.10">
    <property type="entry name" value="CRIB domain"/>
    <property type="match status" value="1"/>
</dbReference>
<reference evidence="9 10" key="1">
    <citation type="submission" date="2015-03" db="EMBL/GenBank/DDBJ databases">
        <title>Draft genome of the nematode, Opisthorchis viverrini.</title>
        <authorList>
            <person name="Mitreva M."/>
        </authorList>
    </citation>
    <scope>NUCLEOTIDE SEQUENCE [LARGE SCALE GENOMIC DNA]</scope>
    <source>
        <strain evidence="9">Khon Kaen</strain>
    </source>
</reference>
<dbReference type="CDD" id="cd01093">
    <property type="entry name" value="CRIB_PAK_like"/>
    <property type="match status" value="1"/>
</dbReference>
<feature type="domain" description="CRIB" evidence="8">
    <location>
        <begin position="95"/>
        <end position="130"/>
    </location>
</feature>
<evidence type="ECO:0000256" key="1">
    <source>
        <dbReference type="ARBA" id="ARBA00012513"/>
    </source>
</evidence>
<dbReference type="InterPro" id="IPR000095">
    <property type="entry name" value="CRIB_dom"/>
</dbReference>
<evidence type="ECO:0000256" key="7">
    <source>
        <dbReference type="SAM" id="MobiDB-lite"/>
    </source>
</evidence>
<dbReference type="SMART" id="SM00285">
    <property type="entry name" value="PBD"/>
    <property type="match status" value="1"/>
</dbReference>
<keyword evidence="2" id="KW-0723">Serine/threonine-protein kinase</keyword>
<dbReference type="EC" id="2.7.11.1" evidence="1"/>
<evidence type="ECO:0000256" key="6">
    <source>
        <dbReference type="ARBA" id="ARBA00022840"/>
    </source>
</evidence>
<keyword evidence="4" id="KW-0547">Nucleotide-binding</keyword>
<dbReference type="GO" id="GO:0004674">
    <property type="term" value="F:protein serine/threonine kinase activity"/>
    <property type="evidence" value="ECO:0007669"/>
    <property type="project" value="UniProtKB-KW"/>
</dbReference>
<keyword evidence="10" id="KW-1185">Reference proteome</keyword>
<organism evidence="9 10">
    <name type="scientific">Opisthorchis viverrini</name>
    <name type="common">Southeast Asian liver fluke</name>
    <dbReference type="NCBI Taxonomy" id="6198"/>
    <lineage>
        <taxon>Eukaryota</taxon>
        <taxon>Metazoa</taxon>
        <taxon>Spiralia</taxon>
        <taxon>Lophotrochozoa</taxon>
        <taxon>Platyhelminthes</taxon>
        <taxon>Trematoda</taxon>
        <taxon>Digenea</taxon>
        <taxon>Opisthorchiida</taxon>
        <taxon>Opisthorchiata</taxon>
        <taxon>Opisthorchiidae</taxon>
        <taxon>Opisthorchis</taxon>
    </lineage>
</organism>
<accession>A0A1S8X0R3</accession>
<name>A0A1S8X0R3_OPIVI</name>
<sequence length="191" mass="21985">MYTLFFQRLAPVSVYKNAAEETETPPPPLRTHSTSALQYVPGVIYDGFFNFRPHEQFAHKLNKPLPPIPTEDGKKDRKKSKNKNLKTKPNTMPNISAPMSVLHKIHITIDPNTGELEGMPEEWVRIFGEAGITQFEQQRNPRLCLSVLNILSKSEHPQEKFMFVPYEQSGQYLPGLCSYFLMDLLYRSMQT</sequence>
<evidence type="ECO:0000256" key="4">
    <source>
        <dbReference type="ARBA" id="ARBA00022741"/>
    </source>
</evidence>
<proteinExistence type="predicted"/>
<protein>
    <recommendedName>
        <fullName evidence="1">non-specific serine/threonine protein kinase</fullName>
        <ecNumber evidence="1">2.7.11.1</ecNumber>
    </recommendedName>
</protein>
<evidence type="ECO:0000313" key="10">
    <source>
        <dbReference type="Proteomes" id="UP000243686"/>
    </source>
</evidence>
<dbReference type="Proteomes" id="UP000243686">
    <property type="component" value="Unassembled WGS sequence"/>
</dbReference>
<feature type="region of interest" description="Disordered" evidence="7">
    <location>
        <begin position="60"/>
        <end position="93"/>
    </location>
</feature>
<keyword evidence="5" id="KW-0418">Kinase</keyword>
<evidence type="ECO:0000256" key="5">
    <source>
        <dbReference type="ARBA" id="ARBA00022777"/>
    </source>
</evidence>
<gene>
    <name evidence="9" type="ORF">X801_03799</name>
</gene>
<dbReference type="EMBL" id="KV892713">
    <property type="protein sequence ID" value="OON20319.1"/>
    <property type="molecule type" value="Genomic_DNA"/>
</dbReference>
<dbReference type="AlphaFoldDB" id="A0A1S8X0R3"/>
<dbReference type="InterPro" id="IPR036936">
    <property type="entry name" value="CRIB_dom_sf"/>
</dbReference>
<dbReference type="Pfam" id="PF00786">
    <property type="entry name" value="PBD"/>
    <property type="match status" value="1"/>
</dbReference>
<evidence type="ECO:0000256" key="2">
    <source>
        <dbReference type="ARBA" id="ARBA00022527"/>
    </source>
</evidence>
<keyword evidence="3" id="KW-0808">Transferase</keyword>
<evidence type="ECO:0000256" key="3">
    <source>
        <dbReference type="ARBA" id="ARBA00022679"/>
    </source>
</evidence>